<keyword evidence="2" id="KW-0808">Transferase</keyword>
<dbReference type="PANTHER" id="PTHR43792">
    <property type="entry name" value="GNAT FAMILY, PUTATIVE (AFU_ORTHOLOGUE AFUA_3G00765)-RELATED-RELATED"/>
    <property type="match status" value="1"/>
</dbReference>
<dbReference type="Pfam" id="PF13302">
    <property type="entry name" value="Acetyltransf_3"/>
    <property type="match status" value="1"/>
</dbReference>
<dbReference type="InterPro" id="IPR016181">
    <property type="entry name" value="Acyl_CoA_acyltransferase"/>
</dbReference>
<dbReference type="GO" id="GO:0016747">
    <property type="term" value="F:acyltransferase activity, transferring groups other than amino-acyl groups"/>
    <property type="evidence" value="ECO:0007669"/>
    <property type="project" value="InterPro"/>
</dbReference>
<gene>
    <name evidence="2" type="ORF">AV656_10935</name>
</gene>
<dbReference type="Gene3D" id="3.40.630.30">
    <property type="match status" value="1"/>
</dbReference>
<evidence type="ECO:0000259" key="1">
    <source>
        <dbReference type="PROSITE" id="PS51186"/>
    </source>
</evidence>
<evidence type="ECO:0000313" key="3">
    <source>
        <dbReference type="Proteomes" id="UP000076490"/>
    </source>
</evidence>
<dbReference type="InterPro" id="IPR000182">
    <property type="entry name" value="GNAT_dom"/>
</dbReference>
<sequence>MLKIIETDRLYLRELRMEDQAELSKVLSDAESMQYYPHPFNHEEVENWIKWNMENYRRYGHGLWAVILKDGDLFIGDCGITMQNIENRVLPEIGFHMIKEFWNKGYATEAAWACTEYALHDLGYSKLFSYTTLENIPSQKVAEKIGMKPYKIFEKNGKQQIVQSISADEA</sequence>
<protein>
    <submittedName>
        <fullName evidence="2">GCN5 family acetyltransferase</fullName>
    </submittedName>
</protein>
<dbReference type="SUPFAM" id="SSF55729">
    <property type="entry name" value="Acyl-CoA N-acyltransferases (Nat)"/>
    <property type="match status" value="1"/>
</dbReference>
<dbReference type="PROSITE" id="PS51186">
    <property type="entry name" value="GNAT"/>
    <property type="match status" value="1"/>
</dbReference>
<dbReference type="EMBL" id="LQNT01000011">
    <property type="protein sequence ID" value="KZE37092.1"/>
    <property type="molecule type" value="Genomic_DNA"/>
</dbReference>
<comment type="caution">
    <text evidence="2">The sequence shown here is derived from an EMBL/GenBank/DDBJ whole genome shotgun (WGS) entry which is preliminary data.</text>
</comment>
<feature type="domain" description="N-acetyltransferase" evidence="1">
    <location>
        <begin position="10"/>
        <end position="168"/>
    </location>
</feature>
<accession>A0A161RC61</accession>
<dbReference type="InterPro" id="IPR051531">
    <property type="entry name" value="N-acetyltransferase"/>
</dbReference>
<name>A0A161RC61_9BACL</name>
<proteinExistence type="predicted"/>
<evidence type="ECO:0000313" key="2">
    <source>
        <dbReference type="EMBL" id="KZE37092.1"/>
    </source>
</evidence>
<dbReference type="Proteomes" id="UP000076490">
    <property type="component" value="Unassembled WGS sequence"/>
</dbReference>
<dbReference type="PANTHER" id="PTHR43792:SF1">
    <property type="entry name" value="N-ACETYLTRANSFERASE DOMAIN-CONTAINING PROTEIN"/>
    <property type="match status" value="1"/>
</dbReference>
<organism evidence="2 3">
    <name type="scientific">Bhargavaea cecembensis</name>
    <dbReference type="NCBI Taxonomy" id="394098"/>
    <lineage>
        <taxon>Bacteria</taxon>
        <taxon>Bacillati</taxon>
        <taxon>Bacillota</taxon>
        <taxon>Bacilli</taxon>
        <taxon>Bacillales</taxon>
        <taxon>Caryophanaceae</taxon>
        <taxon>Bhargavaea</taxon>
    </lineage>
</organism>
<reference evidence="2 3" key="1">
    <citation type="submission" date="2016-01" db="EMBL/GenBank/DDBJ databases">
        <title>Whole genome sequencing of Bhargavaea cecembensis T14.</title>
        <authorList>
            <person name="Hong K.W."/>
        </authorList>
    </citation>
    <scope>NUCLEOTIDE SEQUENCE [LARGE SCALE GENOMIC DNA]</scope>
    <source>
        <strain evidence="2 3">T14</strain>
    </source>
</reference>
<dbReference type="AlphaFoldDB" id="A0A161RC61"/>